<dbReference type="AlphaFoldDB" id="A0AAV7JQV1"/>
<dbReference type="GO" id="GO:0007264">
    <property type="term" value="P:small GTPase-mediated signal transduction"/>
    <property type="evidence" value="ECO:0007669"/>
    <property type="project" value="InterPro"/>
</dbReference>
<evidence type="ECO:0000313" key="2">
    <source>
        <dbReference type="EMBL" id="KAI6651362.1"/>
    </source>
</evidence>
<dbReference type="Proteomes" id="UP001165289">
    <property type="component" value="Unassembled WGS sequence"/>
</dbReference>
<gene>
    <name evidence="2" type="ORF">LOD99_5329</name>
</gene>
<dbReference type="Gene3D" id="1.20.1270.350">
    <property type="entry name" value="Dedicator of cytokinesis N-terminal subdomain"/>
    <property type="match status" value="1"/>
</dbReference>
<dbReference type="Pfam" id="PF16172">
    <property type="entry name" value="DOCK_N"/>
    <property type="match status" value="1"/>
</dbReference>
<accession>A0AAV7JQV1</accession>
<dbReference type="GO" id="GO:0005886">
    <property type="term" value="C:plasma membrane"/>
    <property type="evidence" value="ECO:0007669"/>
    <property type="project" value="TreeGrafter"/>
</dbReference>
<dbReference type="PANTHER" id="PTHR45653:SF10">
    <property type="entry name" value="MYOBLAST CITY, ISOFORM B"/>
    <property type="match status" value="1"/>
</dbReference>
<protein>
    <submittedName>
        <fullName evidence="2">Dedicator of cytokinesis protein 4</fullName>
    </submittedName>
</protein>
<feature type="domain" description="Dedicator of cytokinesis N-terminal" evidence="1">
    <location>
        <begin position="65"/>
        <end position="215"/>
    </location>
</feature>
<proteinExistence type="predicted"/>
<dbReference type="PANTHER" id="PTHR45653">
    <property type="entry name" value="DEDICATOR OF CYTOKINESIS"/>
    <property type="match status" value="1"/>
</dbReference>
<dbReference type="GO" id="GO:0005737">
    <property type="term" value="C:cytoplasm"/>
    <property type="evidence" value="ECO:0007669"/>
    <property type="project" value="TreeGrafter"/>
</dbReference>
<evidence type="ECO:0000259" key="1">
    <source>
        <dbReference type="Pfam" id="PF16172"/>
    </source>
</evidence>
<comment type="caution">
    <text evidence="2">The sequence shown here is derived from an EMBL/GenBank/DDBJ whole genome shotgun (WGS) entry which is preliminary data.</text>
</comment>
<reference evidence="2 3" key="1">
    <citation type="journal article" date="2023" name="BMC Biol.">
        <title>The compact genome of the sponge Oopsacas minuta (Hexactinellida) is lacking key metazoan core genes.</title>
        <authorList>
            <person name="Santini S."/>
            <person name="Schenkelaars Q."/>
            <person name="Jourda C."/>
            <person name="Duchesne M."/>
            <person name="Belahbib H."/>
            <person name="Rocher C."/>
            <person name="Selva M."/>
            <person name="Riesgo A."/>
            <person name="Vervoort M."/>
            <person name="Leys S.P."/>
            <person name="Kodjabachian L."/>
            <person name="Le Bivic A."/>
            <person name="Borchiellini C."/>
            <person name="Claverie J.M."/>
            <person name="Renard E."/>
        </authorList>
    </citation>
    <scope>NUCLEOTIDE SEQUENCE [LARGE SCALE GENOMIC DNA]</scope>
    <source>
        <strain evidence="2">SPO-2</strain>
    </source>
</reference>
<evidence type="ECO:0000313" key="3">
    <source>
        <dbReference type="Proteomes" id="UP001165289"/>
    </source>
</evidence>
<dbReference type="EMBL" id="JAKMXF010000305">
    <property type="protein sequence ID" value="KAI6651362.1"/>
    <property type="molecule type" value="Genomic_DNA"/>
</dbReference>
<sequence length="250" mass="28899">MNDLRVHPMEKGRYPGYMVYLHRCIHGAVCTTFGCNLHQADWRIHNSLFCFKLERTPAGTEEAAIVLNEDPVVHEAAESLRYWAAIRKNLFFNGEIQAFSHCTDIMNSLFQNRKNLLKTNLTFNQKKILREAIIDKMESGNRELGIQLLPRDIHGRIFDIPQHGFSDLYFSMHSKFGDSVDNLNSIEINFSPLGEQSISQHFHHLFFSLRTVVLQMFHIESNRLQTIGNSYFIALEAKLNTTENSQVNKI</sequence>
<dbReference type="InterPro" id="IPR032376">
    <property type="entry name" value="DOCK_N"/>
</dbReference>
<dbReference type="PROSITE" id="PS51257">
    <property type="entry name" value="PROKAR_LIPOPROTEIN"/>
    <property type="match status" value="1"/>
</dbReference>
<dbReference type="GO" id="GO:0031267">
    <property type="term" value="F:small GTPase binding"/>
    <property type="evidence" value="ECO:0007669"/>
    <property type="project" value="TreeGrafter"/>
</dbReference>
<keyword evidence="3" id="KW-1185">Reference proteome</keyword>
<dbReference type="InterPro" id="IPR042455">
    <property type="entry name" value="DOCK_N_sub1"/>
</dbReference>
<name>A0AAV7JQV1_9METZ</name>
<organism evidence="2 3">
    <name type="scientific">Oopsacas minuta</name>
    <dbReference type="NCBI Taxonomy" id="111878"/>
    <lineage>
        <taxon>Eukaryota</taxon>
        <taxon>Metazoa</taxon>
        <taxon>Porifera</taxon>
        <taxon>Hexactinellida</taxon>
        <taxon>Hexasterophora</taxon>
        <taxon>Lyssacinosida</taxon>
        <taxon>Leucopsacidae</taxon>
        <taxon>Oopsacas</taxon>
    </lineage>
</organism>
<dbReference type="InterPro" id="IPR026791">
    <property type="entry name" value="DOCK"/>
</dbReference>
<dbReference type="GO" id="GO:0005085">
    <property type="term" value="F:guanyl-nucleotide exchange factor activity"/>
    <property type="evidence" value="ECO:0007669"/>
    <property type="project" value="InterPro"/>
</dbReference>